<sequence length="620" mass="65218">MIPKVSRGDRMAGLIGYLVGPGRSNEHTEPHLVAGDPALMAWHDDAELAADAAAGIARHLDRPRTAYDVTVPGGHVWHCSLSLRAEEGLLTDERWAAIAADFVAEMGFDDRGDLDWVKAPCRWVAVRHGVSGNGNDHIHIAVNLVREDGTKASVHHDFRRAQTAARGLEVRYGLEQLESATAGRAGRAFTRAEQSRVEADADRAARRRHADTAQRSSAADGVGADGVGADGAGADGAGGAVPVWEELPVAERRARVTAEVRLQAPRNALARTVRGCATASLDEAEFVRRLRRAGVLVRARFADGRSDVVTGYSVAARPPGGERPIWYGGGHLGRDLTLPRLRGEWPDTPTGAGVAAAEWTAAGRGRRVVAPGRESLEPAPELWQRYSREVAELRKQLRAVPAEDRETWARVARHTAGAFAAWSSVVEPEPGDLAAAADALARSAQTYRRPVQPQKAGLVAVAGTAMLLASAARGGQGTAAQAIMLRQLVRLAEAVHDAARASGEARRAGEIAAAERAHMRAVASRLPHPQLVSTAAVSPAAATAATGVGRAGTTGQAPDVEVQEAAAVAQARTGQRPASGATASRAPRGSRAPGSPVPDRLGPARPRESARPGADRAPER</sequence>
<feature type="domain" description="MobA/VirD2-like nuclease" evidence="2">
    <location>
        <begin position="73"/>
        <end position="174"/>
    </location>
</feature>
<dbReference type="Pfam" id="PF03432">
    <property type="entry name" value="Relaxase"/>
    <property type="match status" value="1"/>
</dbReference>
<feature type="compositionally biased region" description="Gly residues" evidence="1">
    <location>
        <begin position="223"/>
        <end position="235"/>
    </location>
</feature>
<reference evidence="4" key="1">
    <citation type="journal article" date="2019" name="Int. J. Syst. Evol. Microbiol.">
        <title>The Global Catalogue of Microorganisms (GCM) 10K type strain sequencing project: providing services to taxonomists for standard genome sequencing and annotation.</title>
        <authorList>
            <consortium name="The Broad Institute Genomics Platform"/>
            <consortium name="The Broad Institute Genome Sequencing Center for Infectious Disease"/>
            <person name="Wu L."/>
            <person name="Ma J."/>
        </authorList>
    </citation>
    <scope>NUCLEOTIDE SEQUENCE [LARGE SCALE GENOMIC DNA]</scope>
    <source>
        <strain evidence="4">NCAIM B.02333</strain>
    </source>
</reference>
<dbReference type="Proteomes" id="UP001595685">
    <property type="component" value="Unassembled WGS sequence"/>
</dbReference>
<comment type="caution">
    <text evidence="3">The sequence shown here is derived from an EMBL/GenBank/DDBJ whole genome shotgun (WGS) entry which is preliminary data.</text>
</comment>
<dbReference type="EMBL" id="JBHRWW010000027">
    <property type="protein sequence ID" value="MFC3690503.1"/>
    <property type="molecule type" value="Genomic_DNA"/>
</dbReference>
<evidence type="ECO:0000313" key="3">
    <source>
        <dbReference type="EMBL" id="MFC3690503.1"/>
    </source>
</evidence>
<feature type="region of interest" description="Disordered" evidence="1">
    <location>
        <begin position="565"/>
        <end position="620"/>
    </location>
</feature>
<keyword evidence="4" id="KW-1185">Reference proteome</keyword>
<accession>A0ABV7WN42</accession>
<evidence type="ECO:0000256" key="1">
    <source>
        <dbReference type="SAM" id="MobiDB-lite"/>
    </source>
</evidence>
<feature type="compositionally biased region" description="Low complexity" evidence="1">
    <location>
        <begin position="213"/>
        <end position="222"/>
    </location>
</feature>
<protein>
    <submittedName>
        <fullName evidence="3">Relaxase/mobilization nuclease domain-containing protein</fullName>
    </submittedName>
</protein>
<organism evidence="3 4">
    <name type="scientific">Aquipuribacter hungaricus</name>
    <dbReference type="NCBI Taxonomy" id="545624"/>
    <lineage>
        <taxon>Bacteria</taxon>
        <taxon>Bacillati</taxon>
        <taxon>Actinomycetota</taxon>
        <taxon>Actinomycetes</taxon>
        <taxon>Micrococcales</taxon>
        <taxon>Intrasporangiaceae</taxon>
        <taxon>Aquipuribacter</taxon>
    </lineage>
</organism>
<feature type="compositionally biased region" description="Basic and acidic residues" evidence="1">
    <location>
        <begin position="193"/>
        <end position="204"/>
    </location>
</feature>
<proteinExistence type="predicted"/>
<dbReference type="RefSeq" id="WP_340291899.1">
    <property type="nucleotide sequence ID" value="NZ_JBBEOI010000053.1"/>
</dbReference>
<name>A0ABV7WN42_9MICO</name>
<feature type="compositionally biased region" description="Basic and acidic residues" evidence="1">
    <location>
        <begin position="605"/>
        <end position="620"/>
    </location>
</feature>
<evidence type="ECO:0000259" key="2">
    <source>
        <dbReference type="Pfam" id="PF03432"/>
    </source>
</evidence>
<evidence type="ECO:0000313" key="4">
    <source>
        <dbReference type="Proteomes" id="UP001595685"/>
    </source>
</evidence>
<feature type="region of interest" description="Disordered" evidence="1">
    <location>
        <begin position="185"/>
        <end position="235"/>
    </location>
</feature>
<dbReference type="InterPro" id="IPR005094">
    <property type="entry name" value="Endonuclease_MobA/VirD2"/>
</dbReference>
<gene>
    <name evidence="3" type="ORF">ACFOLH_19315</name>
</gene>